<keyword evidence="3" id="KW-0830">Ubiquinone</keyword>
<dbReference type="PANTHER" id="PTHR38693">
    <property type="entry name" value="UBIQUINONE BIOSYNTHESIS PROTEIN UBIJ"/>
    <property type="match status" value="1"/>
</dbReference>
<gene>
    <name evidence="2" type="ORF">MNB_SUP05-11-337</name>
    <name evidence="3" type="ORF">MNB_SUP05-12-294</name>
    <name evidence="4" type="ORF">MNB_SUP05-7-114</name>
</gene>
<dbReference type="InterPro" id="IPR003033">
    <property type="entry name" value="SCP2_sterol-bd_dom"/>
</dbReference>
<dbReference type="Gene3D" id="3.30.1050.10">
    <property type="entry name" value="SCP2 sterol-binding domain"/>
    <property type="match status" value="1"/>
</dbReference>
<dbReference type="InterPro" id="IPR038989">
    <property type="entry name" value="UbiJ"/>
</dbReference>
<protein>
    <submittedName>
        <fullName evidence="3">Protein YigP (COG3165) clustered with ubiquinone biosynthetic genes</fullName>
    </submittedName>
</protein>
<evidence type="ECO:0000313" key="4">
    <source>
        <dbReference type="EMBL" id="SFV83861.1"/>
    </source>
</evidence>
<dbReference type="GO" id="GO:0006744">
    <property type="term" value="P:ubiquinone biosynthetic process"/>
    <property type="evidence" value="ECO:0007669"/>
    <property type="project" value="InterPro"/>
</dbReference>
<sequence length="167" mass="18609">MQHFVLEQALNYLIDHGNADLGALNGKTIYFVLEDLPLMVNFVCTNDRIFVTTDTNTSADVDIKLKSSVFLALFQGENLTELLRQDKIIIHGDVKTAQLLVDLLQQIDIDLEELLSKYTGDIIAHQLGKLAKNLKKTNGNPLETLKDELATLLIAPSKSGLFKNKET</sequence>
<dbReference type="SUPFAM" id="SSF55718">
    <property type="entry name" value="SCP-like"/>
    <property type="match status" value="1"/>
</dbReference>
<accession>A0A1W1DLR1</accession>
<reference evidence="3" key="1">
    <citation type="submission" date="2016-10" db="EMBL/GenBank/DDBJ databases">
        <authorList>
            <person name="de Groot N.N."/>
        </authorList>
    </citation>
    <scope>NUCLEOTIDE SEQUENCE</scope>
</reference>
<evidence type="ECO:0000259" key="1">
    <source>
        <dbReference type="Pfam" id="PF02036"/>
    </source>
</evidence>
<dbReference type="EMBL" id="FPHW01000067">
    <property type="protein sequence ID" value="SFV83861.1"/>
    <property type="molecule type" value="Genomic_DNA"/>
</dbReference>
<name>A0A1W1DLR1_9ZZZZ</name>
<dbReference type="AlphaFoldDB" id="A0A1W1DLR1"/>
<dbReference type="EMBL" id="FPHS01000128">
    <property type="protein sequence ID" value="SFV79153.1"/>
    <property type="molecule type" value="Genomic_DNA"/>
</dbReference>
<proteinExistence type="predicted"/>
<evidence type="ECO:0000313" key="2">
    <source>
        <dbReference type="EMBL" id="SFV79153.1"/>
    </source>
</evidence>
<dbReference type="PANTHER" id="PTHR38693:SF1">
    <property type="entry name" value="UBIQUINONE BIOSYNTHESIS ACCESSORY FACTOR UBIJ"/>
    <property type="match status" value="1"/>
</dbReference>
<feature type="domain" description="SCP2" evidence="1">
    <location>
        <begin position="17"/>
        <end position="105"/>
    </location>
</feature>
<organism evidence="3">
    <name type="scientific">hydrothermal vent metagenome</name>
    <dbReference type="NCBI Taxonomy" id="652676"/>
    <lineage>
        <taxon>unclassified sequences</taxon>
        <taxon>metagenomes</taxon>
        <taxon>ecological metagenomes</taxon>
    </lineage>
</organism>
<dbReference type="Pfam" id="PF02036">
    <property type="entry name" value="SCP2"/>
    <property type="match status" value="1"/>
</dbReference>
<evidence type="ECO:0000313" key="3">
    <source>
        <dbReference type="EMBL" id="SFV82237.1"/>
    </source>
</evidence>
<dbReference type="InterPro" id="IPR036527">
    <property type="entry name" value="SCP2_sterol-bd_dom_sf"/>
</dbReference>
<dbReference type="EMBL" id="FPHT01000231">
    <property type="protein sequence ID" value="SFV82237.1"/>
    <property type="molecule type" value="Genomic_DNA"/>
</dbReference>